<accession>A0A0P0YYZ6</accession>
<dbReference type="RefSeq" id="WP_024350469.1">
    <property type="nucleotide sequence ID" value="NZ_BBWN01000016.1"/>
</dbReference>
<feature type="compositionally biased region" description="Low complexity" evidence="1">
    <location>
        <begin position="1"/>
        <end position="14"/>
    </location>
</feature>
<dbReference type="SUPFAM" id="SSF55486">
    <property type="entry name" value="Metalloproteases ('zincins'), catalytic domain"/>
    <property type="match status" value="1"/>
</dbReference>
<name>A0A0P0YYZ6_9HYPH</name>
<feature type="region of interest" description="Disordered" evidence="1">
    <location>
        <begin position="1"/>
        <end position="39"/>
    </location>
</feature>
<evidence type="ECO:0000256" key="1">
    <source>
        <dbReference type="SAM" id="MobiDB-lite"/>
    </source>
</evidence>
<proteinExistence type="predicted"/>
<sequence>MADPATPAAPAPDAVQSVAQTRSGEELGSMHEPVASEEGEDTLFRISKRVKLAFHTRLYERRSGDPVYRPLSIYTRDPSISRLEGGIARTRVQYEPLKPGPRGSVVEVSTSDGDGNDWAAADLENPLVLIEGGYAPSLSDPRFHQQMVYAVAMTTYDSFKAALGRNVAWSFDRVDPADPHQRNRVLLKPHGANAANAWYDNASGEIVFGYFTPKNATSTVPPGRGHIFTCTSHDIIAHEMSHALLDGLRAAFLIPSHHDVLAFHEAFADLIAFFQHFTYEDVVRSAVNLTRGNLDKAENLVSIAQEFGKGLGEGKAALRTLNDLESDFADFLDSSQDQPTRQILTYDSALREDNGHEPHNLGRVLARAVFAAFITLYRRKSQRYVKLATGGTGKLPDGDISTGLQNLLVSEVRKLAGQFLSICIRAIDYCPPVDVRFGDYLRALITADHDVVADDRWAYRETLIQAFAKRGIYPDDIRSMTEDTLLWQGPQIQIDPEKSLGFGSMAFEGDPAKPVSIKEMCRQAGVLGRLVTRPHCAREFGLVSPESAEFATGEYSLPVVESIRSARRIGPDKQVIFDIIAEVVQKRRIKLPGHRPFEFHGGATIILGPLGEIRYVIRKRVDHQDRPAEQIEFMKSSTGARFWRTTRQGFRPSTDVARLLCAQAPQEAAP</sequence>
<evidence type="ECO:0008006" key="3">
    <source>
        <dbReference type="Google" id="ProtNLM"/>
    </source>
</evidence>
<protein>
    <recommendedName>
        <fullName evidence="3">Peptidase M4</fullName>
    </recommendedName>
</protein>
<dbReference type="CDD" id="cd09598">
    <property type="entry name" value="M4_like"/>
    <property type="match status" value="1"/>
</dbReference>
<dbReference type="EMBL" id="LC066374">
    <property type="protein sequence ID" value="BAT26861.1"/>
    <property type="molecule type" value="Genomic_DNA"/>
</dbReference>
<dbReference type="AlphaFoldDB" id="A0A0P0YYZ6"/>
<organism evidence="2">
    <name type="scientific">Aurantimonas coralicida</name>
    <dbReference type="NCBI Taxonomy" id="182270"/>
    <lineage>
        <taxon>Bacteria</taxon>
        <taxon>Pseudomonadati</taxon>
        <taxon>Pseudomonadota</taxon>
        <taxon>Alphaproteobacteria</taxon>
        <taxon>Hyphomicrobiales</taxon>
        <taxon>Aurantimonadaceae</taxon>
        <taxon>Aurantimonas</taxon>
    </lineage>
</organism>
<reference evidence="2" key="1">
    <citation type="journal article" date="2015" name="Proc. Natl. Acad. Sci. U.S.A.">
        <title>Bacterial clade with the ribosomal RNA operon on a small plasmid rather than the chromosome.</title>
        <authorList>
            <person name="Anda M."/>
            <person name="Ohtsubo Y."/>
            <person name="Okubo T."/>
            <person name="Sugawara M."/>
            <person name="Nagata Y."/>
            <person name="Tsuda M."/>
            <person name="Minamisawa K."/>
            <person name="Mitsui H."/>
        </authorList>
    </citation>
    <scope>NUCLEOTIDE SEQUENCE</scope>
    <source>
        <strain evidence="2">DSM 14790</strain>
    </source>
</reference>
<evidence type="ECO:0000313" key="2">
    <source>
        <dbReference type="EMBL" id="BAT26861.1"/>
    </source>
</evidence>
<dbReference type="Gene3D" id="3.10.170.10">
    <property type="match status" value="1"/>
</dbReference>